<dbReference type="PANTHER" id="PTHR32089">
    <property type="entry name" value="METHYL-ACCEPTING CHEMOTAXIS PROTEIN MCPB"/>
    <property type="match status" value="1"/>
</dbReference>
<organism evidence="4 5">
    <name type="scientific">Pseudooceanicola spongiae</name>
    <dbReference type="NCBI Taxonomy" id="2613965"/>
    <lineage>
        <taxon>Bacteria</taxon>
        <taxon>Pseudomonadati</taxon>
        <taxon>Pseudomonadota</taxon>
        <taxon>Alphaproteobacteria</taxon>
        <taxon>Rhodobacterales</taxon>
        <taxon>Paracoccaceae</taxon>
        <taxon>Pseudooceanicola</taxon>
    </lineage>
</organism>
<evidence type="ECO:0000256" key="1">
    <source>
        <dbReference type="ARBA" id="ARBA00023224"/>
    </source>
</evidence>
<proteinExistence type="predicted"/>
<dbReference type="InterPro" id="IPR004089">
    <property type="entry name" value="MCPsignal_dom"/>
</dbReference>
<dbReference type="SUPFAM" id="SSF58104">
    <property type="entry name" value="Methyl-accepting chemotaxis protein (MCP) signaling domain"/>
    <property type="match status" value="1"/>
</dbReference>
<dbReference type="GO" id="GO:0016020">
    <property type="term" value="C:membrane"/>
    <property type="evidence" value="ECO:0007669"/>
    <property type="project" value="InterPro"/>
</dbReference>
<dbReference type="PROSITE" id="PS50111">
    <property type="entry name" value="CHEMOTAXIS_TRANSDUC_2"/>
    <property type="match status" value="1"/>
</dbReference>
<dbReference type="PANTHER" id="PTHR32089:SF112">
    <property type="entry name" value="LYSOZYME-LIKE PROTEIN-RELATED"/>
    <property type="match status" value="1"/>
</dbReference>
<dbReference type="AlphaFoldDB" id="A0A7L9WKA5"/>
<dbReference type="Gene3D" id="1.10.287.950">
    <property type="entry name" value="Methyl-accepting chemotaxis protein"/>
    <property type="match status" value="1"/>
</dbReference>
<keyword evidence="5" id="KW-1185">Reference proteome</keyword>
<dbReference type="Pfam" id="PF00015">
    <property type="entry name" value="MCPsignal"/>
    <property type="match status" value="1"/>
</dbReference>
<gene>
    <name evidence="4" type="ORF">F3W81_05165</name>
</gene>
<dbReference type="EMBL" id="CP045201">
    <property type="protein sequence ID" value="QOL80264.1"/>
    <property type="molecule type" value="Genomic_DNA"/>
</dbReference>
<accession>A0A7L9WKA5</accession>
<keyword evidence="1 2" id="KW-0807">Transducer</keyword>
<dbReference type="RefSeq" id="WP_193082582.1">
    <property type="nucleotide sequence ID" value="NZ_CP045201.1"/>
</dbReference>
<protein>
    <submittedName>
        <fullName evidence="4">Chemotaxis protein</fullName>
    </submittedName>
</protein>
<feature type="domain" description="Methyl-accepting transducer" evidence="3">
    <location>
        <begin position="132"/>
        <end position="266"/>
    </location>
</feature>
<evidence type="ECO:0000313" key="4">
    <source>
        <dbReference type="EMBL" id="QOL80264.1"/>
    </source>
</evidence>
<dbReference type="GO" id="GO:0007165">
    <property type="term" value="P:signal transduction"/>
    <property type="evidence" value="ECO:0007669"/>
    <property type="project" value="UniProtKB-KW"/>
</dbReference>
<evidence type="ECO:0000313" key="5">
    <source>
        <dbReference type="Proteomes" id="UP000594118"/>
    </source>
</evidence>
<dbReference type="SMART" id="SM00283">
    <property type="entry name" value="MA"/>
    <property type="match status" value="1"/>
</dbReference>
<reference evidence="4 5" key="1">
    <citation type="submission" date="2019-10" db="EMBL/GenBank/DDBJ databases">
        <title>Pseudopuniceibacterium sp. HQ09 islated from Antarctica.</title>
        <authorList>
            <person name="Liao L."/>
            <person name="Su S."/>
            <person name="Chen B."/>
            <person name="Yu Y."/>
        </authorList>
    </citation>
    <scope>NUCLEOTIDE SEQUENCE [LARGE SCALE GENOMIC DNA]</scope>
    <source>
        <strain evidence="4 5">HQ09</strain>
    </source>
</reference>
<name>A0A7L9WKA5_9RHOB</name>
<dbReference type="Proteomes" id="UP000594118">
    <property type="component" value="Chromosome"/>
</dbReference>
<evidence type="ECO:0000256" key="2">
    <source>
        <dbReference type="PROSITE-ProRule" id="PRU00284"/>
    </source>
</evidence>
<dbReference type="KEGG" id="pshq:F3W81_05165"/>
<evidence type="ECO:0000259" key="3">
    <source>
        <dbReference type="PROSITE" id="PS50111"/>
    </source>
</evidence>
<sequence>MEQKSDFSDSSPVGASLDRMAAHAAELGQEVVDVEGFLAELNKHTGDLLAELRTVRHGSGKVLQMNASVMVTIKEAYAELEQTQARFMEGYDKTRQAGQLGREVTDWIDTLEKRTVSVGQILTDVQQSNNHVASIAAQVNMLAINAKIEAARAGEAGRGFSVVADAINTLSQQTGTAADLISDNVLRLVDWIVELQTETSRVAKTSQELSGVSNMSQELTLQVRAALELTVGRMKLVRDDAIEADKALRKYAPQIEETFNIVRDSAEAVAEVHERVHDLVDLSEAMVQDSVIAGGGASDLPLIRAVQARAKQISDLFNAAVDAGRIDFDDMFDDEYRSIPRTDPEQLMATFTGLTDALLPDILESALELDSRIVFCAAVDCNGYLPTHNRKFSQPQSDDPVWNMAHCRNRRIFDDRVGLKAGLNKDPFLLQVYRRDMGGGDFMLMKDLSAPIFVKNRHWGGLRLAFQF</sequence>